<dbReference type="SUPFAM" id="SSF52200">
    <property type="entry name" value="Toll/Interleukin receptor TIR domain"/>
    <property type="match status" value="1"/>
</dbReference>
<dbReference type="PROSITE" id="PS00678">
    <property type="entry name" value="WD_REPEATS_1"/>
    <property type="match status" value="1"/>
</dbReference>
<protein>
    <submittedName>
        <fullName evidence="6">Toll/interleukin-1 receptor domain-containing protein</fullName>
    </submittedName>
</protein>
<keyword evidence="4" id="KW-0472">Membrane</keyword>
<organism evidence="6 7">
    <name type="scientific">Rubritalea tangerina</name>
    <dbReference type="NCBI Taxonomy" id="430798"/>
    <lineage>
        <taxon>Bacteria</taxon>
        <taxon>Pseudomonadati</taxon>
        <taxon>Verrucomicrobiota</taxon>
        <taxon>Verrucomicrobiia</taxon>
        <taxon>Verrucomicrobiales</taxon>
        <taxon>Rubritaleaceae</taxon>
        <taxon>Rubritalea</taxon>
    </lineage>
</organism>
<keyword evidence="2" id="KW-0677">Repeat</keyword>
<dbReference type="InterPro" id="IPR001680">
    <property type="entry name" value="WD40_rpt"/>
</dbReference>
<feature type="domain" description="TIR" evidence="5">
    <location>
        <begin position="15"/>
        <end position="125"/>
    </location>
</feature>
<evidence type="ECO:0000313" key="7">
    <source>
        <dbReference type="Proteomes" id="UP001597389"/>
    </source>
</evidence>
<sequence>MQSSKAGAEKKYWAFISYSSKDKKWGQWLHRNLERYPIPKELQGSILFDGAILGKNLRPIFRDRDELSGSADLGPALENALQQSRYLVVLCSKHSANSTWVNKEIEDFKAMGGEKNILALILDGEPNAGDSEECFPPALRYPTEPLAGDLRKNGDGKERGLLKIVAGAAQLDFDSLYRRHERAQRKKRIVYGALAASIMAALACLSIFALQQRSHAQKNAEAATAAKIEAESNEKRAQKTLVSSYLDRGRQSFVEGSAAESLAFFNEARKITPEVSGIDLMMADSWAQLSPLKAEIGGEMRKISQLAFSAENTSLAIQDLHGGIRRFDLFPVSLTLESHQFNHYKPAPLLFPSTPFLTGFFQQTDPENPSNITREIRKYDWHANTLSGVIPYPKELTEPDLIVASPTGKFVATYTQSYDKQAENIVNIWNQNSSDPLLAQFSIKESPRNFHWFFSADERTLVQLRYSGSVFEVTFRDASTGTHLRSFPLNSRPEAKTVYSNKICIGLHNGEIIEFQRDQEITKRSPATRVISQLGTLQYASDGKQLLAGGAMGNLVLYNTDDFSIAYQIGRQQLDGVIQHVALSKSGRFISVAHKSQVSVFDTSSPERYGLFSWTGSEASITRFSDDDSLLAAGSDNGNIRIWELQQQVSAYRSHKTTGESNLSDPATIEDTQHLVKGNELYQLDLASGSLNKLTSTQGTVTAISPSKKLVQFGGSIPPPSIKNYKSGKILTAPWNSGAVNVFLEPNSPAEGVIFQNNGEVRAYSLAPEFLPNIHRSTLIQGAPFSIVSDDKAPKLCASYEDGQILECQISTEGIANTKLHRLPGSEVTPPTLHELKNHLLLLTLNNQMAIYDLGKKSLTTLPRRGLRSGKLFTSNNELSVLSIDSYGKLETWSSEGELLANTSSPVTRGTELSSLTNPRVAGNTILVDSNTAYTTFGNQLYLWSLPELLLIWRSPALSPFQEELCLRAVVDSQNMVLLTDHPPGYGQSFSTVITVFPPTLVPQIKETENYLSETTGIKFIEGRIIKK</sequence>
<dbReference type="PROSITE" id="PS50082">
    <property type="entry name" value="WD_REPEATS_2"/>
    <property type="match status" value="1"/>
</dbReference>
<dbReference type="Gene3D" id="3.40.50.10140">
    <property type="entry name" value="Toll/interleukin-1 receptor homology (TIR) domain"/>
    <property type="match status" value="1"/>
</dbReference>
<dbReference type="InterPro" id="IPR036322">
    <property type="entry name" value="WD40_repeat_dom_sf"/>
</dbReference>
<feature type="transmembrane region" description="Helical" evidence="4">
    <location>
        <begin position="189"/>
        <end position="210"/>
    </location>
</feature>
<dbReference type="InterPro" id="IPR019775">
    <property type="entry name" value="WD40_repeat_CS"/>
</dbReference>
<evidence type="ECO:0000256" key="2">
    <source>
        <dbReference type="ARBA" id="ARBA00022737"/>
    </source>
</evidence>
<dbReference type="Pfam" id="PF13676">
    <property type="entry name" value="TIR_2"/>
    <property type="match status" value="1"/>
</dbReference>
<dbReference type="InterPro" id="IPR000157">
    <property type="entry name" value="TIR_dom"/>
</dbReference>
<keyword evidence="6" id="KW-0675">Receptor</keyword>
<evidence type="ECO:0000259" key="5">
    <source>
        <dbReference type="Pfam" id="PF13676"/>
    </source>
</evidence>
<dbReference type="Proteomes" id="UP001597389">
    <property type="component" value="Unassembled WGS sequence"/>
</dbReference>
<evidence type="ECO:0000313" key="6">
    <source>
        <dbReference type="EMBL" id="MFD2157362.1"/>
    </source>
</evidence>
<feature type="repeat" description="WD" evidence="3">
    <location>
        <begin position="624"/>
        <end position="653"/>
    </location>
</feature>
<dbReference type="RefSeq" id="WP_377091275.1">
    <property type="nucleotide sequence ID" value="NZ_JBHSJL010000014.1"/>
</dbReference>
<dbReference type="Gene3D" id="2.130.10.10">
    <property type="entry name" value="YVTN repeat-like/Quinoprotein amine dehydrogenase"/>
    <property type="match status" value="1"/>
</dbReference>
<evidence type="ECO:0000256" key="3">
    <source>
        <dbReference type="PROSITE-ProRule" id="PRU00221"/>
    </source>
</evidence>
<proteinExistence type="predicted"/>
<gene>
    <name evidence="6" type="ORF">ACFSW8_00450</name>
</gene>
<dbReference type="InterPro" id="IPR035897">
    <property type="entry name" value="Toll_tir_struct_dom_sf"/>
</dbReference>
<keyword evidence="4" id="KW-0812">Transmembrane</keyword>
<dbReference type="InterPro" id="IPR011047">
    <property type="entry name" value="Quinoprotein_ADH-like_sf"/>
</dbReference>
<keyword evidence="4" id="KW-1133">Transmembrane helix</keyword>
<evidence type="ECO:0000256" key="4">
    <source>
        <dbReference type="SAM" id="Phobius"/>
    </source>
</evidence>
<dbReference type="EMBL" id="JBHUJB010000005">
    <property type="protein sequence ID" value="MFD2157362.1"/>
    <property type="molecule type" value="Genomic_DNA"/>
</dbReference>
<accession>A0ABW4Z6M4</accession>
<reference evidence="7" key="1">
    <citation type="journal article" date="2019" name="Int. J. Syst. Evol. Microbiol.">
        <title>The Global Catalogue of Microorganisms (GCM) 10K type strain sequencing project: providing services to taxonomists for standard genome sequencing and annotation.</title>
        <authorList>
            <consortium name="The Broad Institute Genomics Platform"/>
            <consortium name="The Broad Institute Genome Sequencing Center for Infectious Disease"/>
            <person name="Wu L."/>
            <person name="Ma J."/>
        </authorList>
    </citation>
    <scope>NUCLEOTIDE SEQUENCE [LARGE SCALE GENOMIC DNA]</scope>
    <source>
        <strain evidence="7">CCUG 57942</strain>
    </source>
</reference>
<keyword evidence="7" id="KW-1185">Reference proteome</keyword>
<comment type="caution">
    <text evidence="6">The sequence shown here is derived from an EMBL/GenBank/DDBJ whole genome shotgun (WGS) entry which is preliminary data.</text>
</comment>
<evidence type="ECO:0000256" key="1">
    <source>
        <dbReference type="ARBA" id="ARBA00022574"/>
    </source>
</evidence>
<dbReference type="SUPFAM" id="SSF50998">
    <property type="entry name" value="Quinoprotein alcohol dehydrogenase-like"/>
    <property type="match status" value="1"/>
</dbReference>
<dbReference type="InterPro" id="IPR015943">
    <property type="entry name" value="WD40/YVTN_repeat-like_dom_sf"/>
</dbReference>
<keyword evidence="1 3" id="KW-0853">WD repeat</keyword>
<name>A0ABW4Z6M4_9BACT</name>
<dbReference type="SUPFAM" id="SSF50978">
    <property type="entry name" value="WD40 repeat-like"/>
    <property type="match status" value="1"/>
</dbReference>